<evidence type="ECO:0000313" key="11">
    <source>
        <dbReference type="Proteomes" id="UP000317093"/>
    </source>
</evidence>
<keyword evidence="7 8" id="KW-0802">TPR repeat</keyword>
<dbReference type="InterPro" id="IPR011990">
    <property type="entry name" value="TPR-like_helical_dom_sf"/>
</dbReference>
<dbReference type="Gene3D" id="1.25.40.10">
    <property type="entry name" value="Tetratricopeptide repeat domain"/>
    <property type="match status" value="4"/>
</dbReference>
<keyword evidence="11" id="KW-1185">Reference proteome</keyword>
<dbReference type="SUPFAM" id="SSF48452">
    <property type="entry name" value="TPR-like"/>
    <property type="match status" value="2"/>
</dbReference>
<dbReference type="Pfam" id="PF14559">
    <property type="entry name" value="TPR_19"/>
    <property type="match status" value="3"/>
</dbReference>
<feature type="domain" description="O-GlcNAc transferase C-terminal" evidence="9">
    <location>
        <begin position="645"/>
        <end position="829"/>
    </location>
</feature>
<feature type="repeat" description="TPR" evidence="8">
    <location>
        <begin position="123"/>
        <end position="156"/>
    </location>
</feature>
<dbReference type="GO" id="GO:0097363">
    <property type="term" value="F:protein O-acetylglucosaminyltransferase activity"/>
    <property type="evidence" value="ECO:0007669"/>
    <property type="project" value="UniProtKB-EC"/>
</dbReference>
<feature type="domain" description="O-GlcNAc transferase C-terminal" evidence="9">
    <location>
        <begin position="444"/>
        <end position="640"/>
    </location>
</feature>
<keyword evidence="6" id="KW-0677">Repeat</keyword>
<evidence type="ECO:0000259" key="9">
    <source>
        <dbReference type="Pfam" id="PF13844"/>
    </source>
</evidence>
<dbReference type="InterPro" id="IPR019734">
    <property type="entry name" value="TPR_rpt"/>
</dbReference>
<dbReference type="EC" id="2.4.1.255" evidence="3"/>
<dbReference type="PROSITE" id="PS50005">
    <property type="entry name" value="TPR"/>
    <property type="match status" value="6"/>
</dbReference>
<proteinExistence type="inferred from homology"/>
<evidence type="ECO:0000256" key="7">
    <source>
        <dbReference type="ARBA" id="ARBA00022803"/>
    </source>
</evidence>
<name>A0A518B2J4_9BACT</name>
<evidence type="ECO:0000256" key="2">
    <source>
        <dbReference type="ARBA" id="ARBA00005386"/>
    </source>
</evidence>
<dbReference type="Gene3D" id="3.40.50.2000">
    <property type="entry name" value="Glycogen Phosphorylase B"/>
    <property type="match status" value="1"/>
</dbReference>
<dbReference type="Pfam" id="PF13432">
    <property type="entry name" value="TPR_16"/>
    <property type="match status" value="1"/>
</dbReference>
<dbReference type="Proteomes" id="UP000317093">
    <property type="component" value="Chromosome"/>
</dbReference>
<dbReference type="AlphaFoldDB" id="A0A518B2J4"/>
<comment type="pathway">
    <text evidence="1">Protein modification; protein glycosylation.</text>
</comment>
<dbReference type="Gene3D" id="3.40.50.11380">
    <property type="match status" value="1"/>
</dbReference>
<dbReference type="Pfam" id="PF13181">
    <property type="entry name" value="TPR_8"/>
    <property type="match status" value="1"/>
</dbReference>
<organism evidence="10 11">
    <name type="scientific">Kolteria novifilia</name>
    <dbReference type="NCBI Taxonomy" id="2527975"/>
    <lineage>
        <taxon>Bacteria</taxon>
        <taxon>Pseudomonadati</taxon>
        <taxon>Planctomycetota</taxon>
        <taxon>Planctomycetia</taxon>
        <taxon>Kolteriales</taxon>
        <taxon>Kolteriaceae</taxon>
        <taxon>Kolteria</taxon>
    </lineage>
</organism>
<dbReference type="Pfam" id="PF13844">
    <property type="entry name" value="Glyco_transf_41"/>
    <property type="match status" value="2"/>
</dbReference>
<dbReference type="PROSITE" id="PS50293">
    <property type="entry name" value="TPR_REGION"/>
    <property type="match status" value="1"/>
</dbReference>
<keyword evidence="5" id="KW-0808">Transferase</keyword>
<accession>A0A518B2J4</accession>
<reference evidence="10 11" key="1">
    <citation type="submission" date="2019-02" db="EMBL/GenBank/DDBJ databases">
        <title>Deep-cultivation of Planctomycetes and their phenomic and genomic characterization uncovers novel biology.</title>
        <authorList>
            <person name="Wiegand S."/>
            <person name="Jogler M."/>
            <person name="Boedeker C."/>
            <person name="Pinto D."/>
            <person name="Vollmers J."/>
            <person name="Rivas-Marin E."/>
            <person name="Kohn T."/>
            <person name="Peeters S.H."/>
            <person name="Heuer A."/>
            <person name="Rast P."/>
            <person name="Oberbeckmann S."/>
            <person name="Bunk B."/>
            <person name="Jeske O."/>
            <person name="Meyerdierks A."/>
            <person name="Storesund J.E."/>
            <person name="Kallscheuer N."/>
            <person name="Luecker S."/>
            <person name="Lage O.M."/>
            <person name="Pohl T."/>
            <person name="Merkel B.J."/>
            <person name="Hornburger P."/>
            <person name="Mueller R.-W."/>
            <person name="Bruemmer F."/>
            <person name="Labrenz M."/>
            <person name="Spormann A.M."/>
            <person name="Op den Camp H."/>
            <person name="Overmann J."/>
            <person name="Amann R."/>
            <person name="Jetten M.S.M."/>
            <person name="Mascher T."/>
            <person name="Medema M.H."/>
            <person name="Devos D.P."/>
            <person name="Kaster A.-K."/>
            <person name="Ovreas L."/>
            <person name="Rohde M."/>
            <person name="Galperin M.Y."/>
            <person name="Jogler C."/>
        </authorList>
    </citation>
    <scope>NUCLEOTIDE SEQUENCE [LARGE SCALE GENOMIC DNA]</scope>
    <source>
        <strain evidence="10 11">Pan216</strain>
    </source>
</reference>
<dbReference type="KEGG" id="knv:Pan216_20610"/>
<sequence length="858" mass="95982">MRRSFGSPESDPWHLIRITHRRTSGERALAEGHTGWSHLRMGKVDYRDEGNPMAEIAPKLQAALALHQRGDLDAAERSYRNILRDAPGHPDAQHLLGLVLHARGRTDEALTSIDQAIERHDNPTYWANRGAVCLETQRLDEAATAFEKVAQARPEDIANLERLAAVLIHQQRWNDAIPTARAIRDARPENPEAHVTLGNLLFMAQQPWEAETSFRAALKINPHHANAWYNLGNVLVKDGRVDEALDAFRQAATLQPGHAKANANTALMLLQRNAPHEALPFARRANEHASGDANNLFILANTLHRLEQAEEAIALFRQVLGQQPRHPGALQNLANLLRELGRFDGAETVYRELLSIDPDSAIGHWGLGETLERKGNLAEAESELRRAVELEPLDARFRAALTLALASTCDWRQRDEVDQVIADTRSTFLGGQPMVMTPSMASKLPFTGRDRLAIAQRFSRDLTASLPPNYRPLADERIRTSGPRRRIGYLSHDFRDHATSHLMGSVFGCHDKDHFEVFAYSMGPDDGSEFRRRIAEDGEHFVDVAALTPQAIAERIASDGIDILVDLMGYAANHRAGVLALRPAPVQVNYLGFPGSMGADFIDYLIADPIIAPSTRSEDYQESLVLLPHCYQPTDHRFALPEAPSRSTEGLPEKDFVYCCFNTGWKIEPDVFGCWMSILRQVPESVLWLLPKWEACEPHLRREAEAAGIDASRLVFAPVRSRYEHLARHRLADLFLDTFFCTAHTTANDAMLAGVPLLTLLGESFQERVAASVVTAAGLPELVVDDKETYVERAVVLATTERERLRELRSRLDTLRSSAPLFDTPQMVHYLEAAFRQMWSRFERGQAPAMMHVSDTAD</sequence>
<feature type="repeat" description="TPR" evidence="8">
    <location>
        <begin position="293"/>
        <end position="326"/>
    </location>
</feature>
<dbReference type="PANTHER" id="PTHR44998:SF1">
    <property type="entry name" value="UDP-N-ACETYLGLUCOSAMINE--PEPTIDE N-ACETYLGLUCOSAMINYLTRANSFERASE 110 KDA SUBUNIT"/>
    <property type="match status" value="1"/>
</dbReference>
<dbReference type="InterPro" id="IPR029489">
    <property type="entry name" value="OGT/SEC/SPY_C"/>
</dbReference>
<dbReference type="SMART" id="SM00028">
    <property type="entry name" value="TPR"/>
    <property type="match status" value="9"/>
</dbReference>
<keyword evidence="4" id="KW-0328">Glycosyltransferase</keyword>
<dbReference type="PANTHER" id="PTHR44998">
    <property type="match status" value="1"/>
</dbReference>
<evidence type="ECO:0000256" key="5">
    <source>
        <dbReference type="ARBA" id="ARBA00022679"/>
    </source>
</evidence>
<evidence type="ECO:0000256" key="6">
    <source>
        <dbReference type="ARBA" id="ARBA00022737"/>
    </source>
</evidence>
<evidence type="ECO:0000256" key="8">
    <source>
        <dbReference type="PROSITE-ProRule" id="PRU00339"/>
    </source>
</evidence>
<feature type="repeat" description="TPR" evidence="8">
    <location>
        <begin position="361"/>
        <end position="394"/>
    </location>
</feature>
<evidence type="ECO:0000256" key="3">
    <source>
        <dbReference type="ARBA" id="ARBA00011970"/>
    </source>
</evidence>
<evidence type="ECO:0000313" key="10">
    <source>
        <dbReference type="EMBL" id="QDU61207.1"/>
    </source>
</evidence>
<evidence type="ECO:0000256" key="4">
    <source>
        <dbReference type="ARBA" id="ARBA00022676"/>
    </source>
</evidence>
<feature type="repeat" description="TPR" evidence="8">
    <location>
        <begin position="225"/>
        <end position="258"/>
    </location>
</feature>
<feature type="repeat" description="TPR" evidence="8">
    <location>
        <begin position="327"/>
        <end position="360"/>
    </location>
</feature>
<gene>
    <name evidence="10" type="primary">yrrB_2</name>
    <name evidence="10" type="ORF">Pan216_20610</name>
</gene>
<protein>
    <recommendedName>
        <fullName evidence="3">protein O-GlcNAc transferase</fullName>
        <ecNumber evidence="3">2.4.1.255</ecNumber>
    </recommendedName>
</protein>
<feature type="repeat" description="TPR" evidence="8">
    <location>
        <begin position="191"/>
        <end position="224"/>
    </location>
</feature>
<comment type="similarity">
    <text evidence="2">Belongs to the glycosyltransferase 41 family. O-GlcNAc transferase subfamily.</text>
</comment>
<evidence type="ECO:0000256" key="1">
    <source>
        <dbReference type="ARBA" id="ARBA00004922"/>
    </source>
</evidence>
<dbReference type="EMBL" id="CP036279">
    <property type="protein sequence ID" value="QDU61207.1"/>
    <property type="molecule type" value="Genomic_DNA"/>
</dbReference>